<keyword evidence="4" id="KW-1185">Reference proteome</keyword>
<sequence>MKTRASSNQNENALDVAVGLAVKMYRSVLGLTLAELSERTGVSSAMISKIERGQMSASLATLEALADGTGVPLVNFFAETIGRTDVTFVPKGQGINVQRLGDGFGHTYKMIGRAKASNVGLESFLITLEQPLPERPLYQHPGAEFIQVVEGTMIYKCGEAEMEMTVGDSLSYDSSTPHGVARLLTEKVSFLSVACQTEVVRR</sequence>
<dbReference type="GO" id="GO:0003677">
    <property type="term" value="F:DNA binding"/>
    <property type="evidence" value="ECO:0007669"/>
    <property type="project" value="UniProtKB-KW"/>
</dbReference>
<dbReference type="GO" id="GO:0003700">
    <property type="term" value="F:DNA-binding transcription factor activity"/>
    <property type="evidence" value="ECO:0007669"/>
    <property type="project" value="TreeGrafter"/>
</dbReference>
<reference evidence="3 4" key="1">
    <citation type="submission" date="2017-05" db="EMBL/GenBank/DDBJ databases">
        <authorList>
            <person name="Song R."/>
            <person name="Chenine A.L."/>
            <person name="Ruprecht R.M."/>
        </authorList>
    </citation>
    <scope>NUCLEOTIDE SEQUENCE [LARGE SCALE GENOMIC DNA]</scope>
    <source>
        <strain evidence="3 4">CECT 8663</strain>
    </source>
</reference>
<dbReference type="Pfam" id="PF07883">
    <property type="entry name" value="Cupin_2"/>
    <property type="match status" value="1"/>
</dbReference>
<evidence type="ECO:0000313" key="3">
    <source>
        <dbReference type="EMBL" id="SMX32358.1"/>
    </source>
</evidence>
<dbReference type="Pfam" id="PF01381">
    <property type="entry name" value="HTH_3"/>
    <property type="match status" value="1"/>
</dbReference>
<evidence type="ECO:0000259" key="2">
    <source>
        <dbReference type="PROSITE" id="PS50943"/>
    </source>
</evidence>
<dbReference type="SMART" id="SM00530">
    <property type="entry name" value="HTH_XRE"/>
    <property type="match status" value="1"/>
</dbReference>
<dbReference type="CDD" id="cd02209">
    <property type="entry name" value="cupin_XRE_C"/>
    <property type="match status" value="1"/>
</dbReference>
<evidence type="ECO:0000256" key="1">
    <source>
        <dbReference type="ARBA" id="ARBA00023125"/>
    </source>
</evidence>
<dbReference type="InterPro" id="IPR011051">
    <property type="entry name" value="RmlC_Cupin_sf"/>
</dbReference>
<dbReference type="Gene3D" id="2.60.120.10">
    <property type="entry name" value="Jelly Rolls"/>
    <property type="match status" value="1"/>
</dbReference>
<feature type="domain" description="HTH cro/C1-type" evidence="2">
    <location>
        <begin position="22"/>
        <end position="76"/>
    </location>
</feature>
<dbReference type="InterPro" id="IPR050807">
    <property type="entry name" value="TransReg_Diox_bact_type"/>
</dbReference>
<dbReference type="CDD" id="cd00093">
    <property type="entry name" value="HTH_XRE"/>
    <property type="match status" value="1"/>
</dbReference>
<dbReference type="RefSeq" id="WP_097802584.1">
    <property type="nucleotide sequence ID" value="NZ_FXYH01000001.1"/>
</dbReference>
<dbReference type="AlphaFoldDB" id="A0A238JNU4"/>
<accession>A0A238JNU4</accession>
<protein>
    <submittedName>
        <fullName evidence="3">DNA-binding transcriptional repressor PuuR</fullName>
    </submittedName>
</protein>
<dbReference type="OrthoDB" id="9805356at2"/>
<dbReference type="EMBL" id="FXYH01000001">
    <property type="protein sequence ID" value="SMX32358.1"/>
    <property type="molecule type" value="Genomic_DNA"/>
</dbReference>
<proteinExistence type="predicted"/>
<dbReference type="InterPro" id="IPR010982">
    <property type="entry name" value="Lambda_DNA-bd_dom_sf"/>
</dbReference>
<dbReference type="PANTHER" id="PTHR46797">
    <property type="entry name" value="HTH-TYPE TRANSCRIPTIONAL REGULATOR"/>
    <property type="match status" value="1"/>
</dbReference>
<dbReference type="Gene3D" id="1.10.260.40">
    <property type="entry name" value="lambda repressor-like DNA-binding domains"/>
    <property type="match status" value="1"/>
</dbReference>
<dbReference type="Proteomes" id="UP000220836">
    <property type="component" value="Unassembled WGS sequence"/>
</dbReference>
<organism evidence="3 4">
    <name type="scientific">Pelagimonas varians</name>
    <dbReference type="NCBI Taxonomy" id="696760"/>
    <lineage>
        <taxon>Bacteria</taxon>
        <taxon>Pseudomonadati</taxon>
        <taxon>Pseudomonadota</taxon>
        <taxon>Alphaproteobacteria</taxon>
        <taxon>Rhodobacterales</taxon>
        <taxon>Roseobacteraceae</taxon>
        <taxon>Pelagimonas</taxon>
    </lineage>
</organism>
<dbReference type="SUPFAM" id="SSF47413">
    <property type="entry name" value="lambda repressor-like DNA-binding domains"/>
    <property type="match status" value="1"/>
</dbReference>
<name>A0A238JNU4_9RHOB</name>
<dbReference type="PANTHER" id="PTHR46797:SF1">
    <property type="entry name" value="METHYLPHOSPHONATE SYNTHASE"/>
    <property type="match status" value="1"/>
</dbReference>
<evidence type="ECO:0000313" key="4">
    <source>
        <dbReference type="Proteomes" id="UP000220836"/>
    </source>
</evidence>
<gene>
    <name evidence="3" type="ORF">PEV8663_00008</name>
</gene>
<dbReference type="InterPro" id="IPR001387">
    <property type="entry name" value="Cro/C1-type_HTH"/>
</dbReference>
<keyword evidence="1 3" id="KW-0238">DNA-binding</keyword>
<dbReference type="GO" id="GO:0005829">
    <property type="term" value="C:cytosol"/>
    <property type="evidence" value="ECO:0007669"/>
    <property type="project" value="TreeGrafter"/>
</dbReference>
<dbReference type="InterPro" id="IPR013096">
    <property type="entry name" value="Cupin_2"/>
</dbReference>
<dbReference type="PROSITE" id="PS50943">
    <property type="entry name" value="HTH_CROC1"/>
    <property type="match status" value="1"/>
</dbReference>
<dbReference type="SUPFAM" id="SSF51182">
    <property type="entry name" value="RmlC-like cupins"/>
    <property type="match status" value="1"/>
</dbReference>
<dbReference type="InterPro" id="IPR014710">
    <property type="entry name" value="RmlC-like_jellyroll"/>
</dbReference>